<gene>
    <name evidence="2" type="ORF">ARMGADRAFT_1068605</name>
</gene>
<dbReference type="OrthoDB" id="10677492at2759"/>
<keyword evidence="3" id="KW-1185">Reference proteome</keyword>
<feature type="region of interest" description="Disordered" evidence="1">
    <location>
        <begin position="1"/>
        <end position="50"/>
    </location>
</feature>
<proteinExistence type="predicted"/>
<evidence type="ECO:0000256" key="1">
    <source>
        <dbReference type="SAM" id="MobiDB-lite"/>
    </source>
</evidence>
<dbReference type="AlphaFoldDB" id="A0A2H3CHB6"/>
<evidence type="ECO:0000313" key="2">
    <source>
        <dbReference type="EMBL" id="PBK81250.1"/>
    </source>
</evidence>
<evidence type="ECO:0000313" key="3">
    <source>
        <dbReference type="Proteomes" id="UP000217790"/>
    </source>
</evidence>
<feature type="compositionally biased region" description="Basic and acidic residues" evidence="1">
    <location>
        <begin position="89"/>
        <end position="102"/>
    </location>
</feature>
<sequence length="411" mass="46655">MAPVMCLEDEREGGKNCSHSRHFRLSDSGPYPGIRSSTTTAPSPDDIPDKPVFCEEPLDDIWWSQPAMLPDFPRCTRATRSPITSTRLLVREEDPEKEESGLKETSQLDSPAVTDVHGAEEQAPTPSWGTCTIIIWDEGRNLYQTRSSRTFEHAQSGHGTSPYRGFPPSSTMPQTPQIAIIPSHHVPSLRRWTSPMQSRTFVHVQVFWTCFATLRRSLSLCPVGRAKLSVDIDGIRSNLHYQIQDLSRFPSHQWTFALKRAPLCATFSTAILHHHSSVSTRLHALRLEHNVHQRSFVLSALYWHIGDACHPLHELGSTPSKRDRSARPPDEVYLFFYPFDINTTSIYHQFSSKTLRHNWVQSPTLDFLERTAINSLMVYRRSGLVASRRWVQFPAGEIAAHAPLDTGKRML</sequence>
<name>A0A2H3CHB6_ARMGA</name>
<accession>A0A2H3CHB6</accession>
<dbReference type="Proteomes" id="UP000217790">
    <property type="component" value="Unassembled WGS sequence"/>
</dbReference>
<dbReference type="InParanoid" id="A0A2H3CHB6"/>
<reference evidence="3" key="1">
    <citation type="journal article" date="2017" name="Nat. Ecol. Evol.">
        <title>Genome expansion and lineage-specific genetic innovations in the forest pathogenic fungi Armillaria.</title>
        <authorList>
            <person name="Sipos G."/>
            <person name="Prasanna A.N."/>
            <person name="Walter M.C."/>
            <person name="O'Connor E."/>
            <person name="Balint B."/>
            <person name="Krizsan K."/>
            <person name="Kiss B."/>
            <person name="Hess J."/>
            <person name="Varga T."/>
            <person name="Slot J."/>
            <person name="Riley R."/>
            <person name="Boka B."/>
            <person name="Rigling D."/>
            <person name="Barry K."/>
            <person name="Lee J."/>
            <person name="Mihaltcheva S."/>
            <person name="LaButti K."/>
            <person name="Lipzen A."/>
            <person name="Waldron R."/>
            <person name="Moloney N.M."/>
            <person name="Sperisen C."/>
            <person name="Kredics L."/>
            <person name="Vagvoelgyi C."/>
            <person name="Patrignani A."/>
            <person name="Fitzpatrick D."/>
            <person name="Nagy I."/>
            <person name="Doyle S."/>
            <person name="Anderson J.B."/>
            <person name="Grigoriev I.V."/>
            <person name="Gueldener U."/>
            <person name="Muensterkoetter M."/>
            <person name="Nagy L.G."/>
        </authorList>
    </citation>
    <scope>NUCLEOTIDE SEQUENCE [LARGE SCALE GENOMIC DNA]</scope>
    <source>
        <strain evidence="3">Ar21-2</strain>
    </source>
</reference>
<protein>
    <submittedName>
        <fullName evidence="2">Uncharacterized protein</fullName>
    </submittedName>
</protein>
<organism evidence="2 3">
    <name type="scientific">Armillaria gallica</name>
    <name type="common">Bulbous honey fungus</name>
    <name type="synonym">Armillaria bulbosa</name>
    <dbReference type="NCBI Taxonomy" id="47427"/>
    <lineage>
        <taxon>Eukaryota</taxon>
        <taxon>Fungi</taxon>
        <taxon>Dikarya</taxon>
        <taxon>Basidiomycota</taxon>
        <taxon>Agaricomycotina</taxon>
        <taxon>Agaricomycetes</taxon>
        <taxon>Agaricomycetidae</taxon>
        <taxon>Agaricales</taxon>
        <taxon>Marasmiineae</taxon>
        <taxon>Physalacriaceae</taxon>
        <taxon>Armillaria</taxon>
    </lineage>
</organism>
<dbReference type="EMBL" id="KZ293732">
    <property type="protein sequence ID" value="PBK81250.1"/>
    <property type="molecule type" value="Genomic_DNA"/>
</dbReference>
<feature type="region of interest" description="Disordered" evidence="1">
    <location>
        <begin position="86"/>
        <end position="125"/>
    </location>
</feature>